<keyword evidence="2" id="KW-0479">Metal-binding</keyword>
<organism evidence="7 8">
    <name type="scientific">Plectus sambesii</name>
    <dbReference type="NCBI Taxonomy" id="2011161"/>
    <lineage>
        <taxon>Eukaryota</taxon>
        <taxon>Metazoa</taxon>
        <taxon>Ecdysozoa</taxon>
        <taxon>Nematoda</taxon>
        <taxon>Chromadorea</taxon>
        <taxon>Plectida</taxon>
        <taxon>Plectina</taxon>
        <taxon>Plectoidea</taxon>
        <taxon>Plectidae</taxon>
        <taxon>Plectus</taxon>
    </lineage>
</organism>
<feature type="compositionally biased region" description="Polar residues" evidence="5">
    <location>
        <begin position="1"/>
        <end position="27"/>
    </location>
</feature>
<dbReference type="CDD" id="cd01040">
    <property type="entry name" value="Mb-like"/>
    <property type="match status" value="1"/>
</dbReference>
<dbReference type="InterPro" id="IPR044399">
    <property type="entry name" value="Mb-like_M"/>
</dbReference>
<dbReference type="GO" id="GO:0020037">
    <property type="term" value="F:heme binding"/>
    <property type="evidence" value="ECO:0007669"/>
    <property type="project" value="InterPro"/>
</dbReference>
<evidence type="ECO:0000259" key="6">
    <source>
        <dbReference type="PROSITE" id="PS01033"/>
    </source>
</evidence>
<dbReference type="AlphaFoldDB" id="A0A914VRS4"/>
<reference evidence="8" key="1">
    <citation type="submission" date="2022-11" db="UniProtKB">
        <authorList>
            <consortium name="WormBaseParasite"/>
        </authorList>
    </citation>
    <scope>IDENTIFICATION</scope>
</reference>
<dbReference type="Proteomes" id="UP000887566">
    <property type="component" value="Unplaced"/>
</dbReference>
<dbReference type="PROSITE" id="PS01033">
    <property type="entry name" value="GLOBIN"/>
    <property type="match status" value="1"/>
</dbReference>
<protein>
    <submittedName>
        <fullName evidence="8">Globin family profile domain-containing protein</fullName>
    </submittedName>
</protein>
<name>A0A914VRS4_9BILA</name>
<dbReference type="SUPFAM" id="SSF46458">
    <property type="entry name" value="Globin-like"/>
    <property type="match status" value="1"/>
</dbReference>
<evidence type="ECO:0000256" key="3">
    <source>
        <dbReference type="ARBA" id="ARBA00023004"/>
    </source>
</evidence>
<comment type="similarity">
    <text evidence="4">Belongs to the globin family.</text>
</comment>
<keyword evidence="4" id="KW-0813">Transport</keyword>
<evidence type="ECO:0000256" key="2">
    <source>
        <dbReference type="ARBA" id="ARBA00022723"/>
    </source>
</evidence>
<evidence type="ECO:0000313" key="8">
    <source>
        <dbReference type="WBParaSite" id="PSAMB.scaffold2379size23509.g17495.t1"/>
    </source>
</evidence>
<dbReference type="Gene3D" id="1.10.490.10">
    <property type="entry name" value="Globins"/>
    <property type="match status" value="1"/>
</dbReference>
<evidence type="ECO:0000256" key="4">
    <source>
        <dbReference type="RuleBase" id="RU000356"/>
    </source>
</evidence>
<proteinExistence type="inferred from homology"/>
<dbReference type="InterPro" id="IPR012292">
    <property type="entry name" value="Globin/Proto"/>
</dbReference>
<evidence type="ECO:0000313" key="7">
    <source>
        <dbReference type="Proteomes" id="UP000887566"/>
    </source>
</evidence>
<keyword evidence="4" id="KW-0561">Oxygen transport</keyword>
<dbReference type="PANTHER" id="PTHR46458">
    <property type="entry name" value="BLR2807 PROTEIN"/>
    <property type="match status" value="1"/>
</dbReference>
<dbReference type="GO" id="GO:0019825">
    <property type="term" value="F:oxygen binding"/>
    <property type="evidence" value="ECO:0007669"/>
    <property type="project" value="InterPro"/>
</dbReference>
<dbReference type="GO" id="GO:0005344">
    <property type="term" value="F:oxygen carrier activity"/>
    <property type="evidence" value="ECO:0007669"/>
    <property type="project" value="UniProtKB-KW"/>
</dbReference>
<dbReference type="Pfam" id="PF00042">
    <property type="entry name" value="Globin"/>
    <property type="match status" value="1"/>
</dbReference>
<dbReference type="InterPro" id="IPR050532">
    <property type="entry name" value="Globin-like_OT"/>
</dbReference>
<sequence>MGNDQSSPSGSVSARNPKTSVGSQAQSDRAVGPQMRCVRSAQSTPRLGDPPPVPPVAYHHQKSSDSLLDGRFPCGGADSSKESSTPQHRLSTDDNGGVGHSALERRPSRGKMALSATQSTTLKDAQHARRIEKAASQFATTGDFGLSLAEQLKLSHHHINLLVQTWPRLHGSQSIFLEVFKTLMKSNNAAREIFQKMSIVEGFTSAGGKKSCDLKEHARLLAELFDYCIKNMQRPAKLVQEKCLEIGAAHLPLNGRGMSGTMWDQLGDCMAELITRNESVRTKREAVKAWIPLVSFVVDSIKSGYQTEVKRRNTIQGTASVSTSSASATIARRQTTDEAEG</sequence>
<accession>A0A914VRS4</accession>
<dbReference type="PANTHER" id="PTHR46458:SF21">
    <property type="entry name" value="GLOBIN DOMAIN-CONTAINING PROTEIN"/>
    <property type="match status" value="1"/>
</dbReference>
<dbReference type="GO" id="GO:0046872">
    <property type="term" value="F:metal ion binding"/>
    <property type="evidence" value="ECO:0007669"/>
    <property type="project" value="UniProtKB-KW"/>
</dbReference>
<keyword evidence="7" id="KW-1185">Reference proteome</keyword>
<keyword evidence="3" id="KW-0408">Iron</keyword>
<feature type="domain" description="Globin" evidence="6">
    <location>
        <begin position="153"/>
        <end position="306"/>
    </location>
</feature>
<dbReference type="InterPro" id="IPR009050">
    <property type="entry name" value="Globin-like_sf"/>
</dbReference>
<feature type="region of interest" description="Disordered" evidence="5">
    <location>
        <begin position="1"/>
        <end position="120"/>
    </location>
</feature>
<evidence type="ECO:0000256" key="5">
    <source>
        <dbReference type="SAM" id="MobiDB-lite"/>
    </source>
</evidence>
<keyword evidence="1 4" id="KW-0349">Heme</keyword>
<evidence type="ECO:0000256" key="1">
    <source>
        <dbReference type="ARBA" id="ARBA00022617"/>
    </source>
</evidence>
<dbReference type="InterPro" id="IPR000971">
    <property type="entry name" value="Globin"/>
</dbReference>
<dbReference type="WBParaSite" id="PSAMB.scaffold2379size23509.g17495.t1">
    <property type="protein sequence ID" value="PSAMB.scaffold2379size23509.g17495.t1"/>
    <property type="gene ID" value="PSAMB.scaffold2379size23509.g17495"/>
</dbReference>